<dbReference type="OMA" id="RYQGFCK"/>
<evidence type="ECO:0000256" key="5">
    <source>
        <dbReference type="ARBA" id="ARBA00023132"/>
    </source>
</evidence>
<organism evidence="8 9">
    <name type="scientific">Baudoinia panamericana (strain UAMH 10762)</name>
    <name type="common">Angels' share fungus</name>
    <name type="synonym">Baudoinia compniacensis (strain UAMH 10762)</name>
    <dbReference type="NCBI Taxonomy" id="717646"/>
    <lineage>
        <taxon>Eukaryota</taxon>
        <taxon>Fungi</taxon>
        <taxon>Dikarya</taxon>
        <taxon>Ascomycota</taxon>
        <taxon>Pezizomycotina</taxon>
        <taxon>Dothideomycetes</taxon>
        <taxon>Dothideomycetidae</taxon>
        <taxon>Mycosphaerellales</taxon>
        <taxon>Teratosphaeriaceae</taxon>
        <taxon>Baudoinia</taxon>
    </lineage>
</organism>
<keyword evidence="9" id="KW-1185">Reference proteome</keyword>
<dbReference type="GO" id="GO:0000973">
    <property type="term" value="P:post-transcriptional tethering of RNA polymerase II gene DNA at nuclear periphery"/>
    <property type="evidence" value="ECO:0007669"/>
    <property type="project" value="TreeGrafter"/>
</dbReference>
<keyword evidence="6 7" id="KW-0539">Nucleus</keyword>
<accession>M2M194</accession>
<keyword evidence="5 7" id="KW-0906">Nuclear pore complex</keyword>
<gene>
    <name evidence="8" type="ORF">BAUCODRAFT_61324</name>
</gene>
<dbReference type="PANTHER" id="PTHR13003">
    <property type="entry name" value="NUP107-RELATED"/>
    <property type="match status" value="1"/>
</dbReference>
<dbReference type="GO" id="GO:0006606">
    <property type="term" value="P:protein import into nucleus"/>
    <property type="evidence" value="ECO:0007669"/>
    <property type="project" value="TreeGrafter"/>
</dbReference>
<comment type="similarity">
    <text evidence="7">Belongs to the nucleoporin Nup84/Nup107 family.</text>
</comment>
<dbReference type="HOGENOM" id="CLU_005882_1_0_1"/>
<evidence type="ECO:0000256" key="1">
    <source>
        <dbReference type="ARBA" id="ARBA00022448"/>
    </source>
</evidence>
<evidence type="ECO:0000256" key="4">
    <source>
        <dbReference type="ARBA" id="ARBA00023010"/>
    </source>
</evidence>
<keyword evidence="1 7" id="KW-0813">Transport</keyword>
<dbReference type="PANTHER" id="PTHR13003:SF2">
    <property type="entry name" value="NUCLEAR PORE COMPLEX PROTEIN NUP107"/>
    <property type="match status" value="1"/>
</dbReference>
<evidence type="ECO:0000313" key="9">
    <source>
        <dbReference type="Proteomes" id="UP000011761"/>
    </source>
</evidence>
<evidence type="ECO:0000256" key="3">
    <source>
        <dbReference type="ARBA" id="ARBA00022927"/>
    </source>
</evidence>
<comment type="subunit">
    <text evidence="7">Part of the nuclear pore complex (NPC).</text>
</comment>
<dbReference type="RefSeq" id="XP_007672002.1">
    <property type="nucleotide sequence ID" value="XM_007673812.1"/>
</dbReference>
<dbReference type="Gene3D" id="1.20.190.50">
    <property type="match status" value="1"/>
</dbReference>
<dbReference type="KEGG" id="bcom:BAUCODRAFT_61324"/>
<keyword evidence="4 7" id="KW-0811">Translocation</keyword>
<keyword evidence="2" id="KW-0509">mRNA transport</keyword>
<dbReference type="Pfam" id="PF04121">
    <property type="entry name" value="Nup84_Nup100"/>
    <property type="match status" value="1"/>
</dbReference>
<evidence type="ECO:0000256" key="7">
    <source>
        <dbReference type="RuleBase" id="RU365072"/>
    </source>
</evidence>
<proteinExistence type="inferred from homology"/>
<dbReference type="InterPro" id="IPR007252">
    <property type="entry name" value="Nup84/Nup107"/>
</dbReference>
<sequence>MDEAMDSLRDVADKVGDGVEQFAEELDRYLKELSMKQSKFEAAKDVAEVFKDIAASAASSLERDHKKQLVEQLQKEWSDKAALSTQTNGTSRQFALRSGVVHEMKAEKVQELRKWQQEADIWQLFWIMLDFHYNHAARRKEIDDQLANMPPPHRYAAEKELWERFLMESDTAKERSLVKQWLEQAADHQDSDLHAIVEELERKSGAGKGLWNRGWLSTRERIKGEKRIRSWPSPSDSVQPQIRSTASSEMLITALDPDAPTRQQCTVEKPDAYFERAMWIACWEMLRRGKSWEEILKWCEEHNEGWRALVLAPAVDSGDALSNAAWRKMCYLASESGCSNDYEAAVYGLLGGNLKAVKKVCRTVHDHLFAYYTCVLVRHFDKYLEHHHPSRIASLSGGRFGTDEELADAEQEQRTVTALVSQLRETPSKSSEAARAPLKIIESYLLTNEVESLATTVGTALSDIDYQRSDKEDVIHHIRTPPEKVLTETAVAVDYQALRIVATMYIVVRSLEYDTPSEETLLAEENVVIAYAQAIRTMRKRLDIFVYASRLEHISAILTVARMLPDVTQPDEQRMMINLMREYKLDITAILQEQLGWTLASKLSSEKQLKKPLRMLENCEVNNLHPGQRITESFLDGTMTEDDMAILRCLQWFQMVPGHWHMTFSALAEALRGCLMAGRLACAMAMCQEMSCEIISMQKSHSVIQREVNIMDKSQAPDDPDSDEALEWEVLRRQARTYYELEQMVHAIVSLAHWAEVERPFTSAPRQGSSVPQSLRQAKAALDEAMQPLLAGILQHPETEKEQKELEEVRVAYLPEIILAYNSALYTAGPTISRDAYIESMDLSVAVADERNGLAEAFTKAGRMRELVTSFAQASKLMLVMKANGRPRKANKIGKDLGIWEIGPQGAAAAEDSSDE</sequence>
<dbReference type="OrthoDB" id="3098at2759"/>
<evidence type="ECO:0000256" key="6">
    <source>
        <dbReference type="ARBA" id="ARBA00023242"/>
    </source>
</evidence>
<dbReference type="Proteomes" id="UP000011761">
    <property type="component" value="Unassembled WGS sequence"/>
</dbReference>
<keyword evidence="7" id="KW-0472">Membrane</keyword>
<reference evidence="8 9" key="1">
    <citation type="journal article" date="2012" name="PLoS Pathog.">
        <title>Diverse lifestyles and strategies of plant pathogenesis encoded in the genomes of eighteen Dothideomycetes fungi.</title>
        <authorList>
            <person name="Ohm R.A."/>
            <person name="Feau N."/>
            <person name="Henrissat B."/>
            <person name="Schoch C.L."/>
            <person name="Horwitz B.A."/>
            <person name="Barry K.W."/>
            <person name="Condon B.J."/>
            <person name="Copeland A.C."/>
            <person name="Dhillon B."/>
            <person name="Glaser F."/>
            <person name="Hesse C.N."/>
            <person name="Kosti I."/>
            <person name="LaButti K."/>
            <person name="Lindquist E.A."/>
            <person name="Lucas S."/>
            <person name="Salamov A.A."/>
            <person name="Bradshaw R.E."/>
            <person name="Ciuffetti L."/>
            <person name="Hamelin R.C."/>
            <person name="Kema G.H.J."/>
            <person name="Lawrence C."/>
            <person name="Scott J.A."/>
            <person name="Spatafora J.W."/>
            <person name="Turgeon B.G."/>
            <person name="de Wit P.J.G.M."/>
            <person name="Zhong S."/>
            <person name="Goodwin S.B."/>
            <person name="Grigoriev I.V."/>
        </authorList>
    </citation>
    <scope>NUCLEOTIDE SEQUENCE [LARGE SCALE GENOMIC DNA]</scope>
    <source>
        <strain evidence="8 9">UAMH 10762</strain>
    </source>
</reference>
<dbReference type="GO" id="GO:0031965">
    <property type="term" value="C:nuclear membrane"/>
    <property type="evidence" value="ECO:0007669"/>
    <property type="project" value="UniProtKB-SubCell"/>
</dbReference>
<dbReference type="eggNOG" id="KOG1964">
    <property type="taxonomic scope" value="Eukaryota"/>
</dbReference>
<dbReference type="STRING" id="717646.M2M194"/>
<dbReference type="EMBL" id="KB445550">
    <property type="protein sequence ID" value="EMD00818.1"/>
    <property type="molecule type" value="Genomic_DNA"/>
</dbReference>
<evidence type="ECO:0000256" key="2">
    <source>
        <dbReference type="ARBA" id="ARBA00022816"/>
    </source>
</evidence>
<comment type="function">
    <text evidence="7">Functions as a component of the nuclear pore complex (NPC).</text>
</comment>
<dbReference type="Gene3D" id="1.10.3450.20">
    <property type="match status" value="1"/>
</dbReference>
<dbReference type="GeneID" id="19115907"/>
<dbReference type="GO" id="GO:0031080">
    <property type="term" value="C:nuclear pore outer ring"/>
    <property type="evidence" value="ECO:0007669"/>
    <property type="project" value="TreeGrafter"/>
</dbReference>
<dbReference type="GO" id="GO:0017056">
    <property type="term" value="F:structural constituent of nuclear pore"/>
    <property type="evidence" value="ECO:0007669"/>
    <property type="project" value="UniProtKB-UniRule"/>
</dbReference>
<evidence type="ECO:0000313" key="8">
    <source>
        <dbReference type="EMBL" id="EMD00818.1"/>
    </source>
</evidence>
<protein>
    <recommendedName>
        <fullName evidence="7">Nuclear pore complex protein</fullName>
    </recommendedName>
</protein>
<dbReference type="AlphaFoldDB" id="M2M194"/>
<comment type="subcellular location">
    <subcellularLocation>
        <location evidence="7">Nucleus</location>
        <location evidence="7">Nuclear pore complex</location>
    </subcellularLocation>
    <subcellularLocation>
        <location evidence="7">Nucleus membrane</location>
    </subcellularLocation>
</comment>
<dbReference type="GO" id="GO:0006406">
    <property type="term" value="P:mRNA export from nucleus"/>
    <property type="evidence" value="ECO:0007669"/>
    <property type="project" value="TreeGrafter"/>
</dbReference>
<name>M2M194_BAUPA</name>
<keyword evidence="3" id="KW-0653">Protein transport</keyword>